<keyword evidence="1" id="KW-0472">Membrane</keyword>
<feature type="transmembrane region" description="Helical" evidence="1">
    <location>
        <begin position="371"/>
        <end position="389"/>
    </location>
</feature>
<feature type="transmembrane region" description="Helical" evidence="1">
    <location>
        <begin position="33"/>
        <end position="56"/>
    </location>
</feature>
<feature type="transmembrane region" description="Helical" evidence="1">
    <location>
        <begin position="259"/>
        <end position="280"/>
    </location>
</feature>
<dbReference type="AlphaFoldDB" id="A0A6V8KKE7"/>
<feature type="transmembrane region" description="Helical" evidence="1">
    <location>
        <begin position="395"/>
        <end position="414"/>
    </location>
</feature>
<feature type="transmembrane region" description="Helical" evidence="1">
    <location>
        <begin position="233"/>
        <end position="252"/>
    </location>
</feature>
<dbReference type="RefSeq" id="WP_173063914.1">
    <property type="nucleotide sequence ID" value="NZ_BAABGO010000004.1"/>
</dbReference>
<feature type="transmembrane region" description="Helical" evidence="1">
    <location>
        <begin position="312"/>
        <end position="331"/>
    </location>
</feature>
<proteinExistence type="predicted"/>
<keyword evidence="1" id="KW-1133">Transmembrane helix</keyword>
<protein>
    <recommendedName>
        <fullName evidence="4">Integral membrane protein</fullName>
    </recommendedName>
</protein>
<keyword evidence="1" id="KW-0812">Transmembrane</keyword>
<keyword evidence="3" id="KW-1185">Reference proteome</keyword>
<evidence type="ECO:0000313" key="2">
    <source>
        <dbReference type="EMBL" id="GFJ82871.1"/>
    </source>
</evidence>
<reference evidence="2 3" key="2">
    <citation type="submission" date="2020-03" db="EMBL/GenBank/DDBJ databases">
        <authorList>
            <person name="Ichikawa N."/>
            <person name="Kimura A."/>
            <person name="Kitahashi Y."/>
            <person name="Uohara A."/>
        </authorList>
    </citation>
    <scope>NUCLEOTIDE SEQUENCE [LARGE SCALE GENOMIC DNA]</scope>
    <source>
        <strain evidence="2 3">NBRC 108639</strain>
    </source>
</reference>
<evidence type="ECO:0008006" key="4">
    <source>
        <dbReference type="Google" id="ProtNLM"/>
    </source>
</evidence>
<dbReference type="EMBL" id="BLPF01000002">
    <property type="protein sequence ID" value="GFJ82871.1"/>
    <property type="molecule type" value="Genomic_DNA"/>
</dbReference>
<accession>A0A6V8KKE7</accession>
<gene>
    <name evidence="2" type="ORF">Phou_070510</name>
</gene>
<reference evidence="2 3" key="1">
    <citation type="submission" date="2020-03" db="EMBL/GenBank/DDBJ databases">
        <title>Whole genome shotgun sequence of Phytohabitans houttuyneae NBRC 108639.</title>
        <authorList>
            <person name="Komaki H."/>
            <person name="Tamura T."/>
        </authorList>
    </citation>
    <scope>NUCLEOTIDE SEQUENCE [LARGE SCALE GENOMIC DNA]</scope>
    <source>
        <strain evidence="2 3">NBRC 108639</strain>
    </source>
</reference>
<dbReference type="Proteomes" id="UP000482800">
    <property type="component" value="Unassembled WGS sequence"/>
</dbReference>
<name>A0A6V8KKE7_9ACTN</name>
<organism evidence="2 3">
    <name type="scientific">Phytohabitans houttuyneae</name>
    <dbReference type="NCBI Taxonomy" id="1076126"/>
    <lineage>
        <taxon>Bacteria</taxon>
        <taxon>Bacillati</taxon>
        <taxon>Actinomycetota</taxon>
        <taxon>Actinomycetes</taxon>
        <taxon>Micromonosporales</taxon>
        <taxon>Micromonosporaceae</taxon>
    </lineage>
</organism>
<sequence length="430" mass="45702">MTVPENVEVERLRAEVARLEAARRGRAGRAGRWVGAVAILVVALLLGVASIAAVFARNQLLDTNRYVATVAPLARDPVVQDAIANRLTQEVVTRVDLEGLAKQATAWLQQQGAPPAVNQLVPPAVNGVESFVHSQVRRLVGSEQFAGAWDAANRVAHDDLRAVLTGGSSGAVSSSGTDITIDLGVVLETVKQRLVAAGFALAGRIPQVSVPFTVYSSPDLPKIRTYVTWLDRVATWLPWVVLALLAAAVAVAPNRRRGLLLTGLFVALGLLLMRGGIAIARDYYLDRLPPTVQSPEAVAHVLDTVTRRVREFVTLLITLGFLLALGAYLAGTGRLPVALRRLVSRALDATARALGRAGLPLGRTHDVAQRYRLFAELAVIFLAALILILNPSVTAALWLAAAVLVVLAVVEILARLPAPAPKSPTPVLPG</sequence>
<comment type="caution">
    <text evidence="2">The sequence shown here is derived from an EMBL/GenBank/DDBJ whole genome shotgun (WGS) entry which is preliminary data.</text>
</comment>
<evidence type="ECO:0000256" key="1">
    <source>
        <dbReference type="SAM" id="Phobius"/>
    </source>
</evidence>
<evidence type="ECO:0000313" key="3">
    <source>
        <dbReference type="Proteomes" id="UP000482800"/>
    </source>
</evidence>